<dbReference type="EMBL" id="PUIB01000032">
    <property type="protein sequence ID" value="PQO26294.1"/>
    <property type="molecule type" value="Genomic_DNA"/>
</dbReference>
<dbReference type="InterPro" id="IPR050723">
    <property type="entry name" value="CFA/CMAS"/>
</dbReference>
<dbReference type="InterPro" id="IPR025714">
    <property type="entry name" value="Methyltranfer_dom"/>
</dbReference>
<protein>
    <recommendedName>
        <fullName evidence="9">Methyltransferase</fullName>
    </recommendedName>
</protein>
<feature type="domain" description="Methyltransferase" evidence="3">
    <location>
        <begin position="61"/>
        <end position="185"/>
    </location>
</feature>
<sequence>MESSELMTAESMQSNEPAESLEASNTSYDIVPYPSHPFRQTHPERLYAMARMFGLTPTDINNCRVLEIGCAGGGNIIPMAELLPNSQFVGFDLSQKQIESAQASIDKLGLTNVEVKQLDILKVDESLGKFDYVLCHGVYSWVPPEVRAKILEICRDCLTPQGIAYVSYNTLPGWHLRGAIRDMMNYHTRTLNDPQKKTQQARALLEFLASAVHKDAGAYGSMIHSELNLLKNQSDNYLYHDHLETDNYQFYFHEFVEEANKYDLQYLAESHLATMWTGNFPKEVAQTLERVAPDIIQREQYADFVRNRMFRQTLLCPRRVKVDRALNAQTLDGAWLSSPMRRIDNPPGSELPEGAVSYRNLQTNQGLNTTDARMIAALDLVGQSFPLAVSFDDMIAHVQQTVEAAKTADPDALRREMANNVIHLTVGGLVELSYSPSRFTKEITVKPKTSGVSRLQAASVDRLTNGRHELIKLDDLTRHIVTLVDGEKTHHEIRNGLKTMLTDGTLTMRKDGEAMEPPSGEVLERIASEALAKALDRLSKAAMLIS</sequence>
<reference evidence="7 8" key="1">
    <citation type="submission" date="2018-02" db="EMBL/GenBank/DDBJ databases">
        <title>Comparative genomes isolates from brazilian mangrove.</title>
        <authorList>
            <person name="Araujo J.E."/>
            <person name="Taketani R.G."/>
            <person name="Silva M.C.P."/>
            <person name="Loureco M.V."/>
            <person name="Andreote F.D."/>
        </authorList>
    </citation>
    <scope>NUCLEOTIDE SEQUENCE [LARGE SCALE GENOMIC DNA]</scope>
    <source>
        <strain evidence="5 8">NAP PRIS-MGV</strain>
        <strain evidence="6 7">Nap-Phe MGV</strain>
    </source>
</reference>
<dbReference type="Pfam" id="PF21782">
    <property type="entry name" value="WHD_PKMT"/>
    <property type="match status" value="1"/>
</dbReference>
<organism evidence="6 7">
    <name type="scientific">Blastopirellula marina</name>
    <dbReference type="NCBI Taxonomy" id="124"/>
    <lineage>
        <taxon>Bacteria</taxon>
        <taxon>Pseudomonadati</taxon>
        <taxon>Planctomycetota</taxon>
        <taxon>Planctomycetia</taxon>
        <taxon>Pirellulales</taxon>
        <taxon>Pirellulaceae</taxon>
        <taxon>Blastopirellula</taxon>
    </lineage>
</organism>
<feature type="region of interest" description="Disordered" evidence="1">
    <location>
        <begin position="1"/>
        <end position="23"/>
    </location>
</feature>
<feature type="domain" description="PKMT C-terminal winged helix" evidence="4">
    <location>
        <begin position="446"/>
        <end position="542"/>
    </location>
</feature>
<dbReference type="Pfam" id="PF13847">
    <property type="entry name" value="Methyltransf_31"/>
    <property type="match status" value="1"/>
</dbReference>
<accession>A0A2S8GSZ1</accession>
<dbReference type="SUPFAM" id="SSF53335">
    <property type="entry name" value="S-adenosyl-L-methionine-dependent methyltransferases"/>
    <property type="match status" value="1"/>
</dbReference>
<evidence type="ECO:0000256" key="1">
    <source>
        <dbReference type="SAM" id="MobiDB-lite"/>
    </source>
</evidence>
<evidence type="ECO:0008006" key="9">
    <source>
        <dbReference type="Google" id="ProtNLM"/>
    </source>
</evidence>
<dbReference type="Proteomes" id="UP000237819">
    <property type="component" value="Unassembled WGS sequence"/>
</dbReference>
<proteinExistence type="predicted"/>
<dbReference type="PANTHER" id="PTHR43667:SF2">
    <property type="entry name" value="FATTY ACID C-METHYL TRANSFERASE"/>
    <property type="match status" value="1"/>
</dbReference>
<dbReference type="EMBL" id="PUHZ01000005">
    <property type="protein sequence ID" value="PQO47174.1"/>
    <property type="molecule type" value="Genomic_DNA"/>
</dbReference>
<evidence type="ECO:0000313" key="5">
    <source>
        <dbReference type="EMBL" id="PQO26294.1"/>
    </source>
</evidence>
<dbReference type="Proteomes" id="UP000239388">
    <property type="component" value="Unassembled WGS sequence"/>
</dbReference>
<evidence type="ECO:0000259" key="3">
    <source>
        <dbReference type="Pfam" id="PF13847"/>
    </source>
</evidence>
<dbReference type="InterPro" id="IPR018773">
    <property type="entry name" value="MeTrfase_reg_dom_prd"/>
</dbReference>
<feature type="domain" description="Methyltransferase regulatory" evidence="2">
    <location>
        <begin position="235"/>
        <end position="316"/>
    </location>
</feature>
<dbReference type="CDD" id="cd02440">
    <property type="entry name" value="AdoMet_MTases"/>
    <property type="match status" value="1"/>
</dbReference>
<evidence type="ECO:0000313" key="6">
    <source>
        <dbReference type="EMBL" id="PQO47174.1"/>
    </source>
</evidence>
<evidence type="ECO:0000259" key="2">
    <source>
        <dbReference type="Pfam" id="PF10119"/>
    </source>
</evidence>
<name>A0A2S8GSZ1_9BACT</name>
<dbReference type="Gene3D" id="3.40.50.150">
    <property type="entry name" value="Vaccinia Virus protein VP39"/>
    <property type="match status" value="1"/>
</dbReference>
<dbReference type="InterPro" id="IPR048976">
    <property type="entry name" value="WHD_PKMT"/>
</dbReference>
<gene>
    <name evidence="6" type="ORF">C5Y93_03795</name>
    <name evidence="5" type="ORF">C5Y98_31105</name>
</gene>
<comment type="caution">
    <text evidence="6">The sequence shown here is derived from an EMBL/GenBank/DDBJ whole genome shotgun (WGS) entry which is preliminary data.</text>
</comment>
<evidence type="ECO:0000313" key="7">
    <source>
        <dbReference type="Proteomes" id="UP000237819"/>
    </source>
</evidence>
<dbReference type="AlphaFoldDB" id="A0A2S8GSZ1"/>
<dbReference type="PANTHER" id="PTHR43667">
    <property type="entry name" value="CYCLOPROPANE-FATTY-ACYL-PHOSPHOLIPID SYNTHASE"/>
    <property type="match status" value="1"/>
</dbReference>
<dbReference type="Pfam" id="PF10119">
    <property type="entry name" value="MethyTransf_Reg"/>
    <property type="match status" value="1"/>
</dbReference>
<evidence type="ECO:0000259" key="4">
    <source>
        <dbReference type="Pfam" id="PF21782"/>
    </source>
</evidence>
<evidence type="ECO:0000313" key="8">
    <source>
        <dbReference type="Proteomes" id="UP000239388"/>
    </source>
</evidence>
<dbReference type="InterPro" id="IPR029063">
    <property type="entry name" value="SAM-dependent_MTases_sf"/>
</dbReference>